<dbReference type="RefSeq" id="WP_033256319.1">
    <property type="nucleotide sequence ID" value="NZ_BSRX01000014.1"/>
</dbReference>
<dbReference type="PANTHER" id="PTHR43162">
    <property type="match status" value="1"/>
</dbReference>
<comment type="caution">
    <text evidence="2">The sequence shown here is derived from an EMBL/GenBank/DDBJ whole genome shotgun (WGS) entry which is preliminary data.</text>
</comment>
<dbReference type="InterPro" id="IPR016040">
    <property type="entry name" value="NAD(P)-bd_dom"/>
</dbReference>
<dbReference type="AlphaFoldDB" id="A0A9W6UPN1"/>
<evidence type="ECO:0000313" key="3">
    <source>
        <dbReference type="Proteomes" id="UP001165143"/>
    </source>
</evidence>
<dbReference type="PANTHER" id="PTHR43162:SF1">
    <property type="entry name" value="PRESTALK A DIFFERENTIATION PROTEIN A"/>
    <property type="match status" value="1"/>
</dbReference>
<dbReference type="Gene3D" id="3.90.25.10">
    <property type="entry name" value="UDP-galactose 4-epimerase, domain 1"/>
    <property type="match status" value="1"/>
</dbReference>
<evidence type="ECO:0000259" key="1">
    <source>
        <dbReference type="Pfam" id="PF13460"/>
    </source>
</evidence>
<sequence>MIVVTTPTGDIGRQLVDRLLDAGEAVRVVVRDPARLPARVRERVEVVPGSHGDPDTVARALAGADRLFWLVPPAGFHDAGPAGRYYLEFTRAACGEAARRGVRMVGVTSLGHGYRGPAGLLSAALAMDELIGASGVAHRALALPFFMENLLRQARTIGEQGVLALPNAADRPLPTVATGDVAAAAAALLLDASWDGRARVPLAAPEDLTPVGMAEAVSAALGRPVRYRQVPLAAFRAGLLEHGASPALARDMAEMVAAQNDGIYDAEPREPGSAGATGFGQWCREVLVPAVRA</sequence>
<proteinExistence type="predicted"/>
<feature type="domain" description="NAD(P)-binding" evidence="1">
    <location>
        <begin position="8"/>
        <end position="190"/>
    </location>
</feature>
<accession>A0A9W6UPN1</accession>
<gene>
    <name evidence="2" type="ORF">Kpho01_27460</name>
</gene>
<evidence type="ECO:0000313" key="2">
    <source>
        <dbReference type="EMBL" id="GLW54735.1"/>
    </source>
</evidence>
<dbReference type="Pfam" id="PF13460">
    <property type="entry name" value="NAD_binding_10"/>
    <property type="match status" value="1"/>
</dbReference>
<organism evidence="2 3">
    <name type="scientific">Kitasatospora phosalacinea</name>
    <dbReference type="NCBI Taxonomy" id="2065"/>
    <lineage>
        <taxon>Bacteria</taxon>
        <taxon>Bacillati</taxon>
        <taxon>Actinomycetota</taxon>
        <taxon>Actinomycetes</taxon>
        <taxon>Kitasatosporales</taxon>
        <taxon>Streptomycetaceae</taxon>
        <taxon>Kitasatospora</taxon>
    </lineage>
</organism>
<dbReference type="EMBL" id="BSRX01000014">
    <property type="protein sequence ID" value="GLW54735.1"/>
    <property type="molecule type" value="Genomic_DNA"/>
</dbReference>
<dbReference type="Proteomes" id="UP001165143">
    <property type="component" value="Unassembled WGS sequence"/>
</dbReference>
<dbReference type="InterPro" id="IPR036291">
    <property type="entry name" value="NAD(P)-bd_dom_sf"/>
</dbReference>
<dbReference type="SUPFAM" id="SSF51735">
    <property type="entry name" value="NAD(P)-binding Rossmann-fold domains"/>
    <property type="match status" value="1"/>
</dbReference>
<name>A0A9W6UPN1_9ACTN</name>
<reference evidence="2" key="1">
    <citation type="submission" date="2023-02" db="EMBL/GenBank/DDBJ databases">
        <title>Kitasatospora phosalacinea NBRC 14362.</title>
        <authorList>
            <person name="Ichikawa N."/>
            <person name="Sato H."/>
            <person name="Tonouchi N."/>
        </authorList>
    </citation>
    <scope>NUCLEOTIDE SEQUENCE</scope>
    <source>
        <strain evidence="2">NBRC 14362</strain>
    </source>
</reference>
<dbReference type="InterPro" id="IPR051604">
    <property type="entry name" value="Ergot_Alk_Oxidoreductase"/>
</dbReference>
<protein>
    <submittedName>
        <fullName evidence="2">NmrA family transcriptional regulator</fullName>
    </submittedName>
</protein>
<dbReference type="OrthoDB" id="4632815at2"/>
<dbReference type="Gene3D" id="3.40.50.720">
    <property type="entry name" value="NAD(P)-binding Rossmann-like Domain"/>
    <property type="match status" value="1"/>
</dbReference>